<evidence type="ECO:0000256" key="2">
    <source>
        <dbReference type="ARBA" id="ARBA00022732"/>
    </source>
</evidence>
<organism evidence="4 5">
    <name type="scientific">Burkholderia phage phi644-2</name>
    <dbReference type="NCBI Taxonomy" id="2881400"/>
    <lineage>
        <taxon>Viruses</taxon>
        <taxon>Duplodnaviria</taxon>
        <taxon>Heunggongvirae</taxon>
        <taxon>Uroviricota</taxon>
        <taxon>Caudoviricetes</taxon>
        <taxon>Stanholtvirus</taxon>
        <taxon>Stanholtvirus sv6442</taxon>
    </lineage>
</organism>
<dbReference type="Pfam" id="PF13884">
    <property type="entry name" value="Peptidase_S74"/>
    <property type="match status" value="1"/>
</dbReference>
<dbReference type="EMBL" id="CP000625">
    <property type="protein sequence ID" value="ABO60848.1"/>
    <property type="molecule type" value="Genomic_DNA"/>
</dbReference>
<gene>
    <name evidence="4" type="ORF">BPSphi6442_0017</name>
</gene>
<reference evidence="4" key="1">
    <citation type="submission" date="2007-06" db="EMBL/GenBank/DDBJ databases">
        <authorList>
            <person name="DeShazer D."/>
            <person name="Ronning C.M."/>
            <person name="Brinkac L."/>
            <person name="Nierman W.C."/>
        </authorList>
    </citation>
    <scope>NUCLEOTIDE SEQUENCE</scope>
</reference>
<protein>
    <submittedName>
        <fullName evidence="4">Gp17</fullName>
    </submittedName>
</protein>
<proteinExistence type="predicted"/>
<dbReference type="Proteomes" id="UP000002289">
    <property type="component" value="Segment"/>
</dbReference>
<dbReference type="GeneID" id="4960594"/>
<evidence type="ECO:0000259" key="3">
    <source>
        <dbReference type="PROSITE" id="PS51688"/>
    </source>
</evidence>
<dbReference type="OrthoDB" id="22606at10239"/>
<keyword evidence="5" id="KW-1185">Reference proteome</keyword>
<keyword evidence="2" id="KW-0946">Virion</keyword>
<name>A4JX12_9CAUD</name>
<keyword evidence="2" id="KW-1227">Viral tail protein</keyword>
<evidence type="ECO:0000313" key="4">
    <source>
        <dbReference type="EMBL" id="ABO60848.1"/>
    </source>
</evidence>
<evidence type="ECO:0000313" key="5">
    <source>
        <dbReference type="Proteomes" id="UP000002289"/>
    </source>
</evidence>
<comment type="subcellular location">
    <subcellularLocation>
        <location evidence="1">Virion</location>
    </subcellularLocation>
</comment>
<dbReference type="RefSeq" id="YP_001111096.1">
    <property type="nucleotide sequence ID" value="NC_009235.2"/>
</dbReference>
<evidence type="ECO:0000256" key="1">
    <source>
        <dbReference type="ARBA" id="ARBA00004328"/>
    </source>
</evidence>
<accession>A4JX12</accession>
<dbReference type="InterPro" id="IPR030392">
    <property type="entry name" value="S74_ICA"/>
</dbReference>
<feature type="domain" description="Peptidase S74" evidence="3">
    <location>
        <begin position="337"/>
        <end position="462"/>
    </location>
</feature>
<dbReference type="GO" id="GO:0098015">
    <property type="term" value="C:virus tail"/>
    <property type="evidence" value="ECO:0007669"/>
    <property type="project" value="UniProtKB-KW"/>
</dbReference>
<sequence length="462" mass="50031">MSVLQKIVLGEPPSGSGGDNNRVAHIKTNENFGVVERSTPLDLRYLNDSTNLTPDDIGKRFGIWMAEPGKEVGLPPASSVRPNSCIHLFNVQEKVSIKLQAGDLSQLTVLNTGDWAKYVSDGVKIWHVAERGRMMWDEVVGGKLTVGGDLSAAVQSDEGHLVLGKMPGYFYGNSGSVGWWSLDAGGSYQYLLSDHTFRVNDEVVAVCDKGNALRFDWGKKTAGQLGATVDGKYLGYLWHSGNLAQPMTLDTPQYVGTKKTFTQAQEIATTPTGLHTQANLHLNGLGGLSCLGFSGQNNTVGVQLRVSNNTAVAELQCINYNATSFGVLSASNFNQASDRAFKSDIRTLEKVMARLRGKRGVTYLQKNNPEAGRQAGVIANEWWDFPELLGEGPEIDEDGDFIVRQYDESGKEIFGESGPPKGRPSLTFRYTNAVGVLLAGLLETDAALQDALARIAKLEATK</sequence>
<dbReference type="KEGG" id="vg:4960594"/>
<dbReference type="PROSITE" id="PS51688">
    <property type="entry name" value="ICA"/>
    <property type="match status" value="1"/>
</dbReference>